<organism evidence="1 2">
    <name type="scientific">Funneliformis mosseae</name>
    <name type="common">Endomycorrhizal fungus</name>
    <name type="synonym">Glomus mosseae</name>
    <dbReference type="NCBI Taxonomy" id="27381"/>
    <lineage>
        <taxon>Eukaryota</taxon>
        <taxon>Fungi</taxon>
        <taxon>Fungi incertae sedis</taxon>
        <taxon>Mucoromycota</taxon>
        <taxon>Glomeromycotina</taxon>
        <taxon>Glomeromycetes</taxon>
        <taxon>Glomerales</taxon>
        <taxon>Glomeraceae</taxon>
        <taxon>Funneliformis</taxon>
    </lineage>
</organism>
<dbReference type="AlphaFoldDB" id="A0A9N9B6Z3"/>
<name>A0A9N9B6Z3_FUNMO</name>
<gene>
    <name evidence="1" type="ORF">FMOSSE_LOCUS6702</name>
</gene>
<evidence type="ECO:0000313" key="1">
    <source>
        <dbReference type="EMBL" id="CAG8555736.1"/>
    </source>
</evidence>
<dbReference type="EMBL" id="CAJVPP010001444">
    <property type="protein sequence ID" value="CAG8555736.1"/>
    <property type="molecule type" value="Genomic_DNA"/>
</dbReference>
<protein>
    <submittedName>
        <fullName evidence="1">4107_t:CDS:1</fullName>
    </submittedName>
</protein>
<accession>A0A9N9B6Z3</accession>
<sequence>QSYITQCGNQKEMKDENGDRFTCEKLEMLMGRWGLIPRILKKWKDELYGETEFDKLINEVELVKCLRSVNEEGMSKDSASGRLIHIIVEPDFRKYKFNVVNIRSNKKKLI</sequence>
<comment type="caution">
    <text evidence="1">The sequence shown here is derived from an EMBL/GenBank/DDBJ whole genome shotgun (WGS) entry which is preliminary data.</text>
</comment>
<proteinExistence type="predicted"/>
<keyword evidence="2" id="KW-1185">Reference proteome</keyword>
<dbReference type="Proteomes" id="UP000789375">
    <property type="component" value="Unassembled WGS sequence"/>
</dbReference>
<evidence type="ECO:0000313" key="2">
    <source>
        <dbReference type="Proteomes" id="UP000789375"/>
    </source>
</evidence>
<reference evidence="1" key="1">
    <citation type="submission" date="2021-06" db="EMBL/GenBank/DDBJ databases">
        <authorList>
            <person name="Kallberg Y."/>
            <person name="Tangrot J."/>
            <person name="Rosling A."/>
        </authorList>
    </citation>
    <scope>NUCLEOTIDE SEQUENCE</scope>
    <source>
        <strain evidence="1">87-6 pot B 2015</strain>
    </source>
</reference>
<feature type="non-terminal residue" evidence="1">
    <location>
        <position position="1"/>
    </location>
</feature>